<comment type="subcellular location">
    <subcellularLocation>
        <location evidence="3">Cytoplasm</location>
    </subcellularLocation>
</comment>
<keyword evidence="2 3" id="KW-0143">Chaperone</keyword>
<dbReference type="GO" id="GO:0044183">
    <property type="term" value="F:protein folding chaperone"/>
    <property type="evidence" value="ECO:0007669"/>
    <property type="project" value="InterPro"/>
</dbReference>
<comment type="caution">
    <text evidence="5">The sequence shown here is derived from an EMBL/GenBank/DDBJ whole genome shotgun (WGS) entry which is preliminary data.</text>
</comment>
<gene>
    <name evidence="3" type="primary">groES</name>
    <name evidence="3" type="synonym">groS</name>
    <name evidence="5" type="ORF">HW115_16950</name>
</gene>
<dbReference type="GO" id="GO:0005737">
    <property type="term" value="C:cytoplasm"/>
    <property type="evidence" value="ECO:0007669"/>
    <property type="project" value="UniProtKB-SubCell"/>
</dbReference>
<dbReference type="Proteomes" id="UP000557872">
    <property type="component" value="Unassembled WGS sequence"/>
</dbReference>
<dbReference type="SMART" id="SM00883">
    <property type="entry name" value="Cpn10"/>
    <property type="match status" value="1"/>
</dbReference>
<dbReference type="Gene3D" id="2.30.33.40">
    <property type="entry name" value="GroES chaperonin"/>
    <property type="match status" value="1"/>
</dbReference>
<comment type="similarity">
    <text evidence="1 3 4">Belongs to the GroES chaperonin family.</text>
</comment>
<dbReference type="PRINTS" id="PR00297">
    <property type="entry name" value="CHAPERONIN10"/>
</dbReference>
<keyword evidence="6" id="KW-1185">Reference proteome</keyword>
<dbReference type="PANTHER" id="PTHR10772:SF58">
    <property type="entry name" value="CO-CHAPERONIN GROES"/>
    <property type="match status" value="1"/>
</dbReference>
<comment type="function">
    <text evidence="3 4">Together with the chaperonin GroEL, plays an essential role in assisting protein folding. The GroEL-GroES system forms a nano-cage that allows encapsulation of the non-native substrate proteins and provides a physical environment optimized to promote and accelerate protein folding. GroES binds to the apical surface of the GroEL ring, thereby capping the opening of the GroEL channel.</text>
</comment>
<evidence type="ECO:0000256" key="4">
    <source>
        <dbReference type="RuleBase" id="RU000535"/>
    </source>
</evidence>
<dbReference type="InterPro" id="IPR011032">
    <property type="entry name" value="GroES-like_sf"/>
</dbReference>
<evidence type="ECO:0000256" key="1">
    <source>
        <dbReference type="ARBA" id="ARBA00006975"/>
    </source>
</evidence>
<protein>
    <recommendedName>
        <fullName evidence="3">Co-chaperonin GroES</fullName>
    </recommendedName>
    <alternativeName>
        <fullName evidence="3">10 kDa chaperonin</fullName>
    </alternativeName>
    <alternativeName>
        <fullName evidence="3">Chaperonin-10</fullName>
        <shortName evidence="3">Cpn10</shortName>
    </alternativeName>
</protein>
<dbReference type="NCBIfam" id="NF001531">
    <property type="entry name" value="PRK00364.2-2"/>
    <property type="match status" value="1"/>
</dbReference>
<dbReference type="InterPro" id="IPR037124">
    <property type="entry name" value="Chaperonin_GroES_sf"/>
</dbReference>
<dbReference type="CDD" id="cd00320">
    <property type="entry name" value="cpn10"/>
    <property type="match status" value="1"/>
</dbReference>
<dbReference type="SUPFAM" id="SSF50129">
    <property type="entry name" value="GroES-like"/>
    <property type="match status" value="1"/>
</dbReference>
<dbReference type="HAMAP" id="MF_00580">
    <property type="entry name" value="CH10"/>
    <property type="match status" value="1"/>
</dbReference>
<evidence type="ECO:0000256" key="3">
    <source>
        <dbReference type="HAMAP-Rule" id="MF_00580"/>
    </source>
</evidence>
<dbReference type="EMBL" id="JACBAZ010000010">
    <property type="protein sequence ID" value="NWK57311.1"/>
    <property type="molecule type" value="Genomic_DNA"/>
</dbReference>
<dbReference type="FunFam" id="2.30.33.40:FF:000001">
    <property type="entry name" value="10 kDa chaperonin"/>
    <property type="match status" value="1"/>
</dbReference>
<reference evidence="5 6" key="1">
    <citation type="submission" date="2020-07" db="EMBL/GenBank/DDBJ databases">
        <title>Roseicoccus Jingziensis gen. nov., sp. nov., isolated from coastal seawater.</title>
        <authorList>
            <person name="Feng X."/>
        </authorList>
    </citation>
    <scope>NUCLEOTIDE SEQUENCE [LARGE SCALE GENOMIC DNA]</scope>
    <source>
        <strain evidence="5 6">N1E253</strain>
    </source>
</reference>
<evidence type="ECO:0000256" key="2">
    <source>
        <dbReference type="ARBA" id="ARBA00023186"/>
    </source>
</evidence>
<dbReference type="NCBIfam" id="NF001533">
    <property type="entry name" value="PRK00364.2-4"/>
    <property type="match status" value="1"/>
</dbReference>
<dbReference type="GO" id="GO:0051087">
    <property type="term" value="F:protein-folding chaperone binding"/>
    <property type="evidence" value="ECO:0007669"/>
    <property type="project" value="TreeGrafter"/>
</dbReference>
<evidence type="ECO:0000313" key="6">
    <source>
        <dbReference type="Proteomes" id="UP000557872"/>
    </source>
</evidence>
<keyword evidence="3" id="KW-0963">Cytoplasm</keyword>
<evidence type="ECO:0000313" key="5">
    <source>
        <dbReference type="EMBL" id="NWK57311.1"/>
    </source>
</evidence>
<dbReference type="Pfam" id="PF00166">
    <property type="entry name" value="Cpn10"/>
    <property type="match status" value="1"/>
</dbReference>
<accession>A0A851GN98</accession>
<dbReference type="GO" id="GO:0046872">
    <property type="term" value="F:metal ion binding"/>
    <property type="evidence" value="ECO:0007669"/>
    <property type="project" value="TreeGrafter"/>
</dbReference>
<sequence>MSTITPLGQRVLVKRLQAEEISAGGIVLPDTAQEKPQEAEVVSLGLGGKDEDGNTIEFSVKVGDKVLISKYGGTEVKIDGEDLLILSESDILGIVA</sequence>
<dbReference type="PANTHER" id="PTHR10772">
    <property type="entry name" value="10 KDA HEAT SHOCK PROTEIN"/>
    <property type="match status" value="1"/>
</dbReference>
<dbReference type="AlphaFoldDB" id="A0A851GN98"/>
<dbReference type="RefSeq" id="WP_178934147.1">
    <property type="nucleotide sequence ID" value="NZ_JACBAZ010000010.1"/>
</dbReference>
<dbReference type="GO" id="GO:0051082">
    <property type="term" value="F:unfolded protein binding"/>
    <property type="evidence" value="ECO:0007669"/>
    <property type="project" value="TreeGrafter"/>
</dbReference>
<name>A0A851GN98_9BACT</name>
<comment type="subunit">
    <text evidence="3">Heptamer of 7 subunits arranged in a ring. Interacts with the chaperonin GroEL.</text>
</comment>
<dbReference type="GO" id="GO:0005524">
    <property type="term" value="F:ATP binding"/>
    <property type="evidence" value="ECO:0007669"/>
    <property type="project" value="InterPro"/>
</dbReference>
<proteinExistence type="inferred from homology"/>
<dbReference type="InterPro" id="IPR020818">
    <property type="entry name" value="Chaperonin_GroES"/>
</dbReference>
<organism evidence="5 6">
    <name type="scientific">Oceaniferula marina</name>
    <dbReference type="NCBI Taxonomy" id="2748318"/>
    <lineage>
        <taxon>Bacteria</taxon>
        <taxon>Pseudomonadati</taxon>
        <taxon>Verrucomicrobiota</taxon>
        <taxon>Verrucomicrobiia</taxon>
        <taxon>Verrucomicrobiales</taxon>
        <taxon>Verrucomicrobiaceae</taxon>
        <taxon>Oceaniferula</taxon>
    </lineage>
</organism>